<evidence type="ECO:0000259" key="10">
    <source>
        <dbReference type="SMART" id="SM00836"/>
    </source>
</evidence>
<dbReference type="Proteomes" id="UP000179241">
    <property type="component" value="Unassembled WGS sequence"/>
</dbReference>
<comment type="catalytic activity">
    <reaction evidence="8">
        <text>tRNA(Arg) + L-arginine + ATP = L-arginyl-tRNA(Arg) + AMP + diphosphate</text>
        <dbReference type="Rhea" id="RHEA:20301"/>
        <dbReference type="Rhea" id="RHEA-COMP:9658"/>
        <dbReference type="Rhea" id="RHEA-COMP:9673"/>
        <dbReference type="ChEBI" id="CHEBI:30616"/>
        <dbReference type="ChEBI" id="CHEBI:32682"/>
        <dbReference type="ChEBI" id="CHEBI:33019"/>
        <dbReference type="ChEBI" id="CHEBI:78442"/>
        <dbReference type="ChEBI" id="CHEBI:78513"/>
        <dbReference type="ChEBI" id="CHEBI:456215"/>
        <dbReference type="EC" id="6.1.1.19"/>
    </reaction>
</comment>
<dbReference type="InterPro" id="IPR035684">
    <property type="entry name" value="ArgRS_core"/>
</dbReference>
<dbReference type="PANTHER" id="PTHR11956:SF5">
    <property type="entry name" value="ARGININE--TRNA LIGASE, CYTOPLASMIC"/>
    <property type="match status" value="1"/>
</dbReference>
<evidence type="ECO:0000256" key="1">
    <source>
        <dbReference type="ARBA" id="ARBA00005594"/>
    </source>
</evidence>
<feature type="non-terminal residue" evidence="11">
    <location>
        <position position="1"/>
    </location>
</feature>
<evidence type="ECO:0000256" key="9">
    <source>
        <dbReference type="RuleBase" id="RU363038"/>
    </source>
</evidence>
<dbReference type="Pfam" id="PF05746">
    <property type="entry name" value="DALR_1"/>
    <property type="match status" value="1"/>
</dbReference>
<keyword evidence="7 9" id="KW-0030">Aminoacyl-tRNA synthetase</keyword>
<dbReference type="EMBL" id="MGHU01000048">
    <property type="protein sequence ID" value="OGM76596.1"/>
    <property type="molecule type" value="Genomic_DNA"/>
</dbReference>
<evidence type="ECO:0000313" key="12">
    <source>
        <dbReference type="Proteomes" id="UP000179241"/>
    </source>
</evidence>
<dbReference type="Gene3D" id="3.40.50.620">
    <property type="entry name" value="HUPs"/>
    <property type="match status" value="1"/>
</dbReference>
<gene>
    <name evidence="11" type="ORF">A2188_03240</name>
</gene>
<keyword evidence="4 9" id="KW-0547">Nucleotide-binding</keyword>
<accession>A0A1F8CKH0</accession>
<keyword evidence="5 9" id="KW-0067">ATP-binding</keyword>
<dbReference type="SUPFAM" id="SSF47323">
    <property type="entry name" value="Anticodon-binding domain of a subclass of class I aminoacyl-tRNA synthetases"/>
    <property type="match status" value="1"/>
</dbReference>
<dbReference type="SUPFAM" id="SSF52374">
    <property type="entry name" value="Nucleotidylyl transferase"/>
    <property type="match status" value="1"/>
</dbReference>
<comment type="caution">
    <text evidence="11">The sequence shown here is derived from an EMBL/GenBank/DDBJ whole genome shotgun (WGS) entry which is preliminary data.</text>
</comment>
<dbReference type="InterPro" id="IPR001278">
    <property type="entry name" value="Arg-tRNA-ligase"/>
</dbReference>
<sequence length="302" mass="34059">KAESEGVLEKSEGAVIFPGEKYDLHSRVFVTSEGVPTYEAKDLGLAKLQFGEHNPDLIVHVVAPEQAGYFQVLFKALELIQPETKGREFHLQYGWVRLKEGKMSSRLGNVILGEDLLDEAKKRIIEKYKTEAETAEKIAVGAIKYSFLKTGISQEIAFDMDESISLDGNSGPYLQYTAARAMSVLRKAEITNYKLQITNLNEEERALLRHLVHYPEMVEEAAARFAPNLLCEYLYQLASKFNTFYNIHRILNSNKHRILESEKSRGDLMKLDVNFRLSLTSAVAQVLSSGLSLLGIEAPERM</sequence>
<dbReference type="PANTHER" id="PTHR11956">
    <property type="entry name" value="ARGINYL-TRNA SYNTHETASE"/>
    <property type="match status" value="1"/>
</dbReference>
<keyword evidence="3 9" id="KW-0436">Ligase</keyword>
<protein>
    <recommendedName>
        <fullName evidence="2">arginine--tRNA ligase</fullName>
        <ecNumber evidence="2">6.1.1.19</ecNumber>
    </recommendedName>
</protein>
<dbReference type="EC" id="6.1.1.19" evidence="2"/>
<evidence type="ECO:0000313" key="11">
    <source>
        <dbReference type="EMBL" id="OGM76596.1"/>
    </source>
</evidence>
<dbReference type="InterPro" id="IPR008909">
    <property type="entry name" value="DALR_anticod-bd"/>
</dbReference>
<evidence type="ECO:0000256" key="2">
    <source>
        <dbReference type="ARBA" id="ARBA00012837"/>
    </source>
</evidence>
<keyword evidence="6 9" id="KW-0648">Protein biosynthesis</keyword>
<evidence type="ECO:0000256" key="7">
    <source>
        <dbReference type="ARBA" id="ARBA00023146"/>
    </source>
</evidence>
<dbReference type="GO" id="GO:0004814">
    <property type="term" value="F:arginine-tRNA ligase activity"/>
    <property type="evidence" value="ECO:0007669"/>
    <property type="project" value="UniProtKB-EC"/>
</dbReference>
<evidence type="ECO:0000256" key="8">
    <source>
        <dbReference type="ARBA" id="ARBA00049339"/>
    </source>
</evidence>
<dbReference type="InterPro" id="IPR009080">
    <property type="entry name" value="tRNAsynth_Ia_anticodon-bd"/>
</dbReference>
<dbReference type="SMART" id="SM00836">
    <property type="entry name" value="DALR_1"/>
    <property type="match status" value="1"/>
</dbReference>
<dbReference type="InterPro" id="IPR014729">
    <property type="entry name" value="Rossmann-like_a/b/a_fold"/>
</dbReference>
<name>A0A1F8CKH0_9BACT</name>
<dbReference type="FunFam" id="1.10.730.10:FF:000006">
    <property type="entry name" value="Arginyl-tRNA synthetase 2, mitochondrial"/>
    <property type="match status" value="1"/>
</dbReference>
<dbReference type="GO" id="GO:0005524">
    <property type="term" value="F:ATP binding"/>
    <property type="evidence" value="ECO:0007669"/>
    <property type="project" value="UniProtKB-KW"/>
</dbReference>
<dbReference type="Gene3D" id="1.10.730.10">
    <property type="entry name" value="Isoleucyl-tRNA Synthetase, Domain 1"/>
    <property type="match status" value="1"/>
</dbReference>
<organism evidence="11 12">
    <name type="scientific">Candidatus Woesebacteria bacterium RIFOXYA1_FULL_43_9</name>
    <dbReference type="NCBI Taxonomy" id="1802534"/>
    <lineage>
        <taxon>Bacteria</taxon>
        <taxon>Candidatus Woeseibacteriota</taxon>
    </lineage>
</organism>
<evidence type="ECO:0000256" key="4">
    <source>
        <dbReference type="ARBA" id="ARBA00022741"/>
    </source>
</evidence>
<feature type="domain" description="DALR anticodon binding" evidence="10">
    <location>
        <begin position="174"/>
        <end position="302"/>
    </location>
</feature>
<dbReference type="Pfam" id="PF00750">
    <property type="entry name" value="tRNA-synt_1d"/>
    <property type="match status" value="1"/>
</dbReference>
<dbReference type="AlphaFoldDB" id="A0A1F8CKH0"/>
<proteinExistence type="inferred from homology"/>
<reference evidence="11 12" key="1">
    <citation type="journal article" date="2016" name="Nat. Commun.">
        <title>Thousands of microbial genomes shed light on interconnected biogeochemical processes in an aquifer system.</title>
        <authorList>
            <person name="Anantharaman K."/>
            <person name="Brown C.T."/>
            <person name="Hug L.A."/>
            <person name="Sharon I."/>
            <person name="Castelle C.J."/>
            <person name="Probst A.J."/>
            <person name="Thomas B.C."/>
            <person name="Singh A."/>
            <person name="Wilkins M.J."/>
            <person name="Karaoz U."/>
            <person name="Brodie E.L."/>
            <person name="Williams K.H."/>
            <person name="Hubbard S.S."/>
            <person name="Banfield J.F."/>
        </authorList>
    </citation>
    <scope>NUCLEOTIDE SEQUENCE [LARGE SCALE GENOMIC DNA]</scope>
</reference>
<evidence type="ECO:0000256" key="6">
    <source>
        <dbReference type="ARBA" id="ARBA00022917"/>
    </source>
</evidence>
<dbReference type="GO" id="GO:0006420">
    <property type="term" value="P:arginyl-tRNA aminoacylation"/>
    <property type="evidence" value="ECO:0007669"/>
    <property type="project" value="InterPro"/>
</dbReference>
<comment type="similarity">
    <text evidence="1 9">Belongs to the class-I aminoacyl-tRNA synthetase family.</text>
</comment>
<evidence type="ECO:0000256" key="3">
    <source>
        <dbReference type="ARBA" id="ARBA00022598"/>
    </source>
</evidence>
<evidence type="ECO:0000256" key="5">
    <source>
        <dbReference type="ARBA" id="ARBA00022840"/>
    </source>
</evidence>